<protein>
    <submittedName>
        <fullName evidence="2">Uncharacterized protein</fullName>
    </submittedName>
</protein>
<feature type="region of interest" description="Disordered" evidence="1">
    <location>
        <begin position="55"/>
        <end position="104"/>
    </location>
</feature>
<evidence type="ECO:0000256" key="1">
    <source>
        <dbReference type="SAM" id="MobiDB-lite"/>
    </source>
</evidence>
<dbReference type="Gramene" id="KQL26837">
    <property type="protein sequence ID" value="KQL26837"/>
    <property type="gene ID" value="SETIT_033012mg"/>
</dbReference>
<name>K4A2B5_SETIT</name>
<sequence>MGPFWNQDRLIAAAPGREHTHMGLPLEPCCAGASPAPASRQRPCGAVGKEPAAAIGCRTPPRRQGGVVAGGGGDGEAGVLVCPPAPRKKRRPAAPAAGAQRATPEFYTGADLEAFFAAHNV</sequence>
<reference evidence="2" key="2">
    <citation type="submission" date="2018-08" db="UniProtKB">
        <authorList>
            <consortium name="EnsemblPlants"/>
        </authorList>
    </citation>
    <scope>IDENTIFICATION</scope>
    <source>
        <strain evidence="2">Yugu1</strain>
    </source>
</reference>
<dbReference type="Proteomes" id="UP000004995">
    <property type="component" value="Unassembled WGS sequence"/>
</dbReference>
<dbReference type="GO" id="GO:0005634">
    <property type="term" value="C:nucleus"/>
    <property type="evidence" value="ECO:0000318"/>
    <property type="project" value="GO_Central"/>
</dbReference>
<feature type="compositionally biased region" description="Low complexity" evidence="1">
    <location>
        <begin position="93"/>
        <end position="104"/>
    </location>
</feature>
<reference evidence="3" key="1">
    <citation type="journal article" date="2012" name="Nat. Biotechnol.">
        <title>Reference genome sequence of the model plant Setaria.</title>
        <authorList>
            <person name="Bennetzen J.L."/>
            <person name="Schmutz J."/>
            <person name="Wang H."/>
            <person name="Percifield R."/>
            <person name="Hawkins J."/>
            <person name="Pontaroli A.C."/>
            <person name="Estep M."/>
            <person name="Feng L."/>
            <person name="Vaughn J.N."/>
            <person name="Grimwood J."/>
            <person name="Jenkins J."/>
            <person name="Barry K."/>
            <person name="Lindquist E."/>
            <person name="Hellsten U."/>
            <person name="Deshpande S."/>
            <person name="Wang X."/>
            <person name="Wu X."/>
            <person name="Mitros T."/>
            <person name="Triplett J."/>
            <person name="Yang X."/>
            <person name="Ye C.Y."/>
            <person name="Mauro-Herrera M."/>
            <person name="Wang L."/>
            <person name="Li P."/>
            <person name="Sharma M."/>
            <person name="Sharma R."/>
            <person name="Ronald P.C."/>
            <person name="Panaud O."/>
            <person name="Kellogg E.A."/>
            <person name="Brutnell T.P."/>
            <person name="Doust A.N."/>
            <person name="Tuskan G.A."/>
            <person name="Rokhsar D."/>
            <person name="Devos K.M."/>
        </authorList>
    </citation>
    <scope>NUCLEOTIDE SEQUENCE [LARGE SCALE GENOMIC DNA]</scope>
    <source>
        <strain evidence="3">cv. Yugu1</strain>
    </source>
</reference>
<dbReference type="OMA" id="CCAGASP"/>
<dbReference type="AlphaFoldDB" id="K4A2B5"/>
<dbReference type="HOGENOM" id="CLU_2337251_0_0_1"/>
<dbReference type="EnsemblPlants" id="KQL26837">
    <property type="protein sequence ID" value="KQL26837"/>
    <property type="gene ID" value="SETIT_033012mg"/>
</dbReference>
<dbReference type="EMBL" id="AGNK02001348">
    <property type="status" value="NOT_ANNOTATED_CDS"/>
    <property type="molecule type" value="Genomic_DNA"/>
</dbReference>
<evidence type="ECO:0000313" key="3">
    <source>
        <dbReference type="Proteomes" id="UP000004995"/>
    </source>
</evidence>
<organism evidence="2 3">
    <name type="scientific">Setaria italica</name>
    <name type="common">Foxtail millet</name>
    <name type="synonym">Panicum italicum</name>
    <dbReference type="NCBI Taxonomy" id="4555"/>
    <lineage>
        <taxon>Eukaryota</taxon>
        <taxon>Viridiplantae</taxon>
        <taxon>Streptophyta</taxon>
        <taxon>Embryophyta</taxon>
        <taxon>Tracheophyta</taxon>
        <taxon>Spermatophyta</taxon>
        <taxon>Magnoliopsida</taxon>
        <taxon>Liliopsida</taxon>
        <taxon>Poales</taxon>
        <taxon>Poaceae</taxon>
        <taxon>PACMAD clade</taxon>
        <taxon>Panicoideae</taxon>
        <taxon>Panicodae</taxon>
        <taxon>Paniceae</taxon>
        <taxon>Cenchrinae</taxon>
        <taxon>Setaria</taxon>
    </lineage>
</organism>
<keyword evidence="3" id="KW-1185">Reference proteome</keyword>
<feature type="compositionally biased region" description="Gly residues" evidence="1">
    <location>
        <begin position="67"/>
        <end position="76"/>
    </location>
</feature>
<proteinExistence type="predicted"/>
<dbReference type="InParanoid" id="K4A2B5"/>
<evidence type="ECO:0000313" key="2">
    <source>
        <dbReference type="EnsemblPlants" id="KQL26837"/>
    </source>
</evidence>
<accession>K4A2B5</accession>